<protein>
    <submittedName>
        <fullName evidence="1">Uncharacterized protein</fullName>
    </submittedName>
</protein>
<gene>
    <name evidence="1" type="ORF">E4K63_07900</name>
</gene>
<reference evidence="1 2" key="1">
    <citation type="submission" date="2019-03" db="EMBL/GenBank/DDBJ databases">
        <title>Complete Genome Sequence of Allofrancisella inopinata Strain SYSU YG23 Isolated from Water-Cooling Systems in China.</title>
        <authorList>
            <person name="Ohrman C."/>
            <person name="Uneklint I."/>
            <person name="Sjodin A."/>
        </authorList>
    </citation>
    <scope>NUCLEOTIDE SEQUENCE [LARGE SCALE GENOMIC DNA]</scope>
    <source>
        <strain evidence="1 2">SYSU YG23</strain>
    </source>
</reference>
<proteinExistence type="predicted"/>
<dbReference type="KEGG" id="aii:E4K63_07900"/>
<accession>A0AAE6YKV9</accession>
<dbReference type="Proteomes" id="UP000502004">
    <property type="component" value="Chromosome"/>
</dbReference>
<keyword evidence="2" id="KW-1185">Reference proteome</keyword>
<sequence length="485" mass="55697">MIKLISIEAVKRAFLKGIDSFTGLYEIQNNKNFTNLVIGNFMMHVKGQGVQINRITTIELEKANRIKAVLNRESDEDLKKLFIGFGSRLKHISQKKCRRCFITTHYSFIALAVFHYASIIDPKYLEVNNVSVVDFYDMERLLAYYLIPNTYHKRAILKLFEVIGNTLVDINTSLYEESFLDQLYLDQVSENEKLWAFICQSNSSLRTQAENFLDYKSFKKFSDLGKRILKEKSFRDFNNGRVVRFREMPENSNLFIKINELFLNTVGILKGIDNMCSGILAYSLKFKQNTTNLHSTAALLKDFREAYISGEAIMQRNPLSHLISKGIAFGLLKPALSSSIIALLITSIFGKTINISFNSPYYGAWNRHGITGQIRGFLLKSYLEMFSVFIENHLYFVLSQAENPNIPALTIEKLCSYGNYFIKIFSSAYKGGLGLLPNKKQKGSLHFYLKMYAGITPDGQFTFEPDFGKMEEWNKTKLSKIYTDI</sequence>
<dbReference type="RefSeq" id="WP_133940900.1">
    <property type="nucleotide sequence ID" value="NZ_CP038241.1"/>
</dbReference>
<dbReference type="AlphaFoldDB" id="A0AAE6YKV9"/>
<name>A0AAE6YKV9_9GAMM</name>
<organism evidence="1 2">
    <name type="scientific">Allofrancisella inopinata</name>
    <dbReference type="NCBI Taxonomy" id="1085647"/>
    <lineage>
        <taxon>Bacteria</taxon>
        <taxon>Pseudomonadati</taxon>
        <taxon>Pseudomonadota</taxon>
        <taxon>Gammaproteobacteria</taxon>
        <taxon>Thiotrichales</taxon>
        <taxon>Francisellaceae</taxon>
        <taxon>Allofrancisella</taxon>
    </lineage>
</organism>
<evidence type="ECO:0000313" key="2">
    <source>
        <dbReference type="Proteomes" id="UP000502004"/>
    </source>
</evidence>
<dbReference type="EMBL" id="CP038241">
    <property type="protein sequence ID" value="QIV96754.1"/>
    <property type="molecule type" value="Genomic_DNA"/>
</dbReference>
<evidence type="ECO:0000313" key="1">
    <source>
        <dbReference type="EMBL" id="QIV96754.1"/>
    </source>
</evidence>